<accession>A0A1I7XYJ7</accession>
<dbReference type="WBParaSite" id="L893_g10623.t1">
    <property type="protein sequence ID" value="L893_g10623.t1"/>
    <property type="gene ID" value="L893_g10623"/>
</dbReference>
<evidence type="ECO:0000313" key="2">
    <source>
        <dbReference type="WBParaSite" id="L893_g10623.t1"/>
    </source>
</evidence>
<organism evidence="1 2">
    <name type="scientific">Steinernema glaseri</name>
    <dbReference type="NCBI Taxonomy" id="37863"/>
    <lineage>
        <taxon>Eukaryota</taxon>
        <taxon>Metazoa</taxon>
        <taxon>Ecdysozoa</taxon>
        <taxon>Nematoda</taxon>
        <taxon>Chromadorea</taxon>
        <taxon>Rhabditida</taxon>
        <taxon>Tylenchina</taxon>
        <taxon>Panagrolaimomorpha</taxon>
        <taxon>Strongyloidoidea</taxon>
        <taxon>Steinernematidae</taxon>
        <taxon>Steinernema</taxon>
    </lineage>
</organism>
<reference evidence="2" key="1">
    <citation type="submission" date="2016-11" db="UniProtKB">
        <authorList>
            <consortium name="WormBaseParasite"/>
        </authorList>
    </citation>
    <scope>IDENTIFICATION</scope>
</reference>
<dbReference type="AlphaFoldDB" id="A0A1I7XYJ7"/>
<name>A0A1I7XYJ7_9BILA</name>
<evidence type="ECO:0000313" key="1">
    <source>
        <dbReference type="Proteomes" id="UP000095287"/>
    </source>
</evidence>
<dbReference type="Gene3D" id="1.20.1070.10">
    <property type="entry name" value="Rhodopsin 7-helix transmembrane proteins"/>
    <property type="match status" value="1"/>
</dbReference>
<dbReference type="Proteomes" id="UP000095287">
    <property type="component" value="Unplaced"/>
</dbReference>
<keyword evidence="1" id="KW-1185">Reference proteome</keyword>
<dbReference type="PANTHER" id="PTHR47632:SF2">
    <property type="entry name" value="G-PROTEIN COUPLED RECEPTOR FRPR-1-RELATED"/>
    <property type="match status" value="1"/>
</dbReference>
<dbReference type="SUPFAM" id="SSF81321">
    <property type="entry name" value="Family A G protein-coupled receptor-like"/>
    <property type="match status" value="1"/>
</dbReference>
<dbReference type="PANTHER" id="PTHR47632">
    <property type="entry name" value="FMRFAMIDE PEPTIDE RECEPTOR FAMILY-RELATED"/>
    <property type="match status" value="1"/>
</dbReference>
<proteinExistence type="predicted"/>
<sequence>PLAVNIMELFAGIVNAYLIDLSNIMVVVNSSCNFIIYYAFGAQFRRTLREYCSLWLRNRHSAKLKTPAESQRHAAPRKIRATFPGVARTGAECQEFLI</sequence>
<dbReference type="InterPro" id="IPR053326">
    <property type="entry name" value="GPCR1-like"/>
</dbReference>
<protein>
    <submittedName>
        <fullName evidence="2">G_PROTEIN_RECEP_F1_2 domain-containing protein</fullName>
    </submittedName>
</protein>